<dbReference type="InterPro" id="IPR003563">
    <property type="entry name" value="8ODP"/>
</dbReference>
<dbReference type="PANTHER" id="PTHR43758">
    <property type="entry name" value="7,8-DIHYDRO-8-OXOGUANINE TRIPHOSPHATASE"/>
    <property type="match status" value="1"/>
</dbReference>
<organism evidence="23">
    <name type="scientific">marine sediment metagenome</name>
    <dbReference type="NCBI Taxonomy" id="412755"/>
    <lineage>
        <taxon>unclassified sequences</taxon>
        <taxon>metagenomes</taxon>
        <taxon>ecological metagenomes</taxon>
    </lineage>
</organism>
<comment type="cofactor">
    <cofactor evidence="1">
        <name>Mg(2+)</name>
        <dbReference type="ChEBI" id="CHEBI:18420"/>
    </cofactor>
</comment>
<reference evidence="23" key="1">
    <citation type="journal article" date="2014" name="Front. Microbiol.">
        <title>High frequency of phylogenetically diverse reductive dehalogenase-homologous genes in deep subseafloor sedimentary metagenomes.</title>
        <authorList>
            <person name="Kawai M."/>
            <person name="Futagami T."/>
            <person name="Toyoda A."/>
            <person name="Takaki Y."/>
            <person name="Nishi S."/>
            <person name="Hori S."/>
            <person name="Arai W."/>
            <person name="Tsubouchi T."/>
            <person name="Morono Y."/>
            <person name="Uchiyama I."/>
            <person name="Ito T."/>
            <person name="Fujiyama A."/>
            <person name="Inagaki F."/>
            <person name="Takami H."/>
        </authorList>
    </citation>
    <scope>NUCLEOTIDE SEQUENCE</scope>
    <source>
        <strain evidence="23">Expedition CK06-06</strain>
    </source>
</reference>
<evidence type="ECO:0000313" key="23">
    <source>
        <dbReference type="EMBL" id="GAG54583.1"/>
    </source>
</evidence>
<comment type="catalytic activity">
    <reaction evidence="8">
        <text>2-oxo-dATP + H2O = 2-oxo-dAMP + diphosphate + H(+)</text>
        <dbReference type="Rhea" id="RHEA:31583"/>
        <dbReference type="ChEBI" id="CHEBI:15377"/>
        <dbReference type="ChEBI" id="CHEBI:15378"/>
        <dbReference type="ChEBI" id="CHEBI:33019"/>
        <dbReference type="ChEBI" id="CHEBI:63212"/>
        <dbReference type="ChEBI" id="CHEBI:77897"/>
        <dbReference type="EC" id="3.6.1.56"/>
    </reaction>
    <physiologicalReaction direction="left-to-right" evidence="8">
        <dbReference type="Rhea" id="RHEA:31584"/>
    </physiologicalReaction>
</comment>
<evidence type="ECO:0000256" key="19">
    <source>
        <dbReference type="ARBA" id="ARBA00048894"/>
    </source>
</evidence>
<comment type="catalytic activity">
    <reaction evidence="9">
        <text>8-oxo-dGTP + H2O = 8-oxo-dGMP + diphosphate + H(+)</text>
        <dbReference type="Rhea" id="RHEA:31575"/>
        <dbReference type="ChEBI" id="CHEBI:15377"/>
        <dbReference type="ChEBI" id="CHEBI:15378"/>
        <dbReference type="ChEBI" id="CHEBI:33019"/>
        <dbReference type="ChEBI" id="CHEBI:63224"/>
        <dbReference type="ChEBI" id="CHEBI:77896"/>
    </reaction>
    <physiologicalReaction direction="left-to-right" evidence="9">
        <dbReference type="Rhea" id="RHEA:31576"/>
    </physiologicalReaction>
</comment>
<evidence type="ECO:0000256" key="1">
    <source>
        <dbReference type="ARBA" id="ARBA00001946"/>
    </source>
</evidence>
<accession>X0Z276</accession>
<evidence type="ECO:0000256" key="12">
    <source>
        <dbReference type="ARBA" id="ARBA00026218"/>
    </source>
</evidence>
<evidence type="ECO:0000256" key="8">
    <source>
        <dbReference type="ARBA" id="ARBA00024459"/>
    </source>
</evidence>
<evidence type="ECO:0000256" key="6">
    <source>
        <dbReference type="ARBA" id="ARBA00022842"/>
    </source>
</evidence>
<comment type="similarity">
    <text evidence="2">Belongs to the Nudix hydrolase family.</text>
</comment>
<comment type="catalytic activity">
    <reaction evidence="10">
        <text>2-oxo-ATP + H2O = 2-oxo-AMP + diphosphate + H(+)</text>
        <dbReference type="Rhea" id="RHEA:67392"/>
        <dbReference type="ChEBI" id="CHEBI:15377"/>
        <dbReference type="ChEBI" id="CHEBI:15378"/>
        <dbReference type="ChEBI" id="CHEBI:33019"/>
        <dbReference type="ChEBI" id="CHEBI:71395"/>
        <dbReference type="ChEBI" id="CHEBI:172878"/>
    </reaction>
    <physiologicalReaction direction="left-to-right" evidence="10">
        <dbReference type="Rhea" id="RHEA:67393"/>
    </physiologicalReaction>
</comment>
<dbReference type="AlphaFoldDB" id="X0Z276"/>
<comment type="function">
    <text evidence="21">Oxidized purine nucleoside triphosphate hydrolase which is a prominent sanitizer of the oxidized nucleotide pool. Catalyzes the hydrolysis of 2-oxo-dATP (2-hydroxy-dATP) into 2-oxo-dAMP. Also has a significant hydrolase activity toward 2-oxo-ATP, 8-oxo-dGTP and 8-oxo-dATP. Through the hydrolysis of oxidized purine nucleoside triphosphates, prevents their incorporation into DNA and the subsequent transversions A:T to C:G and G:C to T:A. Also catalyzes the hydrolysis of methylated purine nucleoside triphosphate preventing their integration into DNA. Through this antimutagenic activity protects cells from oxidative stress.</text>
</comment>
<dbReference type="GO" id="GO:0008828">
    <property type="term" value="F:dATP diphosphatase activity"/>
    <property type="evidence" value="ECO:0007669"/>
    <property type="project" value="UniProtKB-EC"/>
</dbReference>
<gene>
    <name evidence="23" type="ORF">S01H4_11336</name>
</gene>
<evidence type="ECO:0000256" key="5">
    <source>
        <dbReference type="ARBA" id="ARBA00022801"/>
    </source>
</evidence>
<dbReference type="PRINTS" id="PR01403">
    <property type="entry name" value="8OXTPHPHTASE"/>
</dbReference>
<evidence type="ECO:0000256" key="16">
    <source>
        <dbReference type="ARBA" id="ARBA00031927"/>
    </source>
</evidence>
<comment type="catalytic activity">
    <reaction evidence="19">
        <text>O(6)-methyl-dGTP + H2O = O(6)-methyl-dGMP + diphosphate + H(+)</text>
        <dbReference type="Rhea" id="RHEA:67600"/>
        <dbReference type="ChEBI" id="CHEBI:15377"/>
        <dbReference type="ChEBI" id="CHEBI:15378"/>
        <dbReference type="ChEBI" id="CHEBI:33019"/>
        <dbReference type="ChEBI" id="CHEBI:169974"/>
        <dbReference type="ChEBI" id="CHEBI:169975"/>
    </reaction>
    <physiologicalReaction direction="left-to-right" evidence="19">
        <dbReference type="Rhea" id="RHEA:67601"/>
    </physiologicalReaction>
</comment>
<evidence type="ECO:0000256" key="2">
    <source>
        <dbReference type="ARBA" id="ARBA00005582"/>
    </source>
</evidence>
<dbReference type="Pfam" id="PF00293">
    <property type="entry name" value="NUDIX"/>
    <property type="match status" value="1"/>
</dbReference>
<comment type="catalytic activity">
    <reaction evidence="7">
        <text>8-oxo-dATP + H2O = 8-oxo-dAMP + diphosphate + H(+)</text>
        <dbReference type="Rhea" id="RHEA:65396"/>
        <dbReference type="ChEBI" id="CHEBI:15377"/>
        <dbReference type="ChEBI" id="CHEBI:15378"/>
        <dbReference type="ChEBI" id="CHEBI:33019"/>
        <dbReference type="ChEBI" id="CHEBI:71361"/>
        <dbReference type="ChEBI" id="CHEBI:172871"/>
    </reaction>
    <physiologicalReaction direction="left-to-right" evidence="7">
        <dbReference type="Rhea" id="RHEA:65397"/>
    </physiologicalReaction>
</comment>
<name>X0Z276_9ZZZZ</name>
<comment type="catalytic activity">
    <reaction evidence="20">
        <text>N(6)-methyl-dATP + H2O = N(6)-methyl-dAMP + diphosphate + H(+)</text>
        <dbReference type="Rhea" id="RHEA:67604"/>
        <dbReference type="ChEBI" id="CHEBI:15377"/>
        <dbReference type="ChEBI" id="CHEBI:15378"/>
        <dbReference type="ChEBI" id="CHEBI:33019"/>
        <dbReference type="ChEBI" id="CHEBI:169976"/>
        <dbReference type="ChEBI" id="CHEBI:172872"/>
    </reaction>
    <physiologicalReaction direction="left-to-right" evidence="20">
        <dbReference type="Rhea" id="RHEA:67605"/>
    </physiologicalReaction>
</comment>
<evidence type="ECO:0000256" key="3">
    <source>
        <dbReference type="ARBA" id="ARBA00011245"/>
    </source>
</evidence>
<evidence type="ECO:0000256" key="21">
    <source>
        <dbReference type="ARBA" id="ARBA00053094"/>
    </source>
</evidence>
<keyword evidence="4" id="KW-0479">Metal-binding</keyword>
<comment type="catalytic activity">
    <reaction evidence="18">
        <text>N(6)-methyl-ATP + H2O = N(6)-methyl-AMP + diphosphate + H(+)</text>
        <dbReference type="Rhea" id="RHEA:67608"/>
        <dbReference type="ChEBI" id="CHEBI:15377"/>
        <dbReference type="ChEBI" id="CHEBI:15378"/>
        <dbReference type="ChEBI" id="CHEBI:33019"/>
        <dbReference type="ChEBI" id="CHEBI:144842"/>
        <dbReference type="ChEBI" id="CHEBI:172873"/>
    </reaction>
    <physiologicalReaction direction="left-to-right" evidence="18">
        <dbReference type="Rhea" id="RHEA:67609"/>
    </physiologicalReaction>
</comment>
<dbReference type="CDD" id="cd03427">
    <property type="entry name" value="NUDIX_MTH1_Nudt1"/>
    <property type="match status" value="1"/>
</dbReference>
<evidence type="ECO:0000256" key="4">
    <source>
        <dbReference type="ARBA" id="ARBA00022723"/>
    </source>
</evidence>
<dbReference type="GO" id="GO:0005737">
    <property type="term" value="C:cytoplasm"/>
    <property type="evidence" value="ECO:0007669"/>
    <property type="project" value="TreeGrafter"/>
</dbReference>
<comment type="caution">
    <text evidence="23">The sequence shown here is derived from an EMBL/GenBank/DDBJ whole genome shotgun (WGS) entry which is preliminary data.</text>
</comment>
<dbReference type="InterPro" id="IPR000086">
    <property type="entry name" value="NUDIX_hydrolase_dom"/>
</dbReference>
<protein>
    <recommendedName>
        <fullName evidence="12">Oxidized purine nucleoside triphosphate hydrolase</fullName>
        <ecNumber evidence="11">3.6.1.56</ecNumber>
    </recommendedName>
    <alternativeName>
        <fullName evidence="16">2-hydroxy-dATP diphosphatase</fullName>
    </alternativeName>
    <alternativeName>
        <fullName evidence="15">7,8-dihydro-8-oxoguanine triphosphatase</fullName>
    </alternativeName>
    <alternativeName>
        <fullName evidence="14">8-oxo-dGTPase</fullName>
    </alternativeName>
    <alternativeName>
        <fullName evidence="17">Methylated purine nucleoside triphosphate hydrolase</fullName>
    </alternativeName>
    <alternativeName>
        <fullName evidence="13">Nucleoside diphosphate-linked moiety X motif 1</fullName>
    </alternativeName>
</protein>
<keyword evidence="5" id="KW-0378">Hydrolase</keyword>
<evidence type="ECO:0000259" key="22">
    <source>
        <dbReference type="PROSITE" id="PS51462"/>
    </source>
</evidence>
<dbReference type="EMBL" id="BART01004555">
    <property type="protein sequence ID" value="GAG54583.1"/>
    <property type="molecule type" value="Genomic_DNA"/>
</dbReference>
<dbReference type="GO" id="GO:0042262">
    <property type="term" value="P:DNA protection"/>
    <property type="evidence" value="ECO:0007669"/>
    <property type="project" value="InterPro"/>
</dbReference>
<evidence type="ECO:0000256" key="7">
    <source>
        <dbReference type="ARBA" id="ARBA00024448"/>
    </source>
</evidence>
<evidence type="ECO:0000256" key="20">
    <source>
        <dbReference type="ARBA" id="ARBA00049032"/>
    </source>
</evidence>
<sequence>MRDVTLCFLTKQKQSQIDQICLAMKKRGFGANRWNGVGGKIKEDAKESIEQAMIREALEEISVKIKNFYKVAELTFIFPHQKDWNQLVHTYLTKEWVGEPEESEEMKPEWFSVKKIPFDSMWPDDIYWLPKVLKKKLVKAKFVFGKNDVVLDKDVKIV</sequence>
<proteinExistence type="inferred from homology"/>
<evidence type="ECO:0000256" key="14">
    <source>
        <dbReference type="ARBA" id="ARBA00030634"/>
    </source>
</evidence>
<keyword evidence="6" id="KW-0460">Magnesium</keyword>
<dbReference type="PANTHER" id="PTHR43758:SF2">
    <property type="entry name" value="OXIDIZED PURINE NUCLEOSIDE TRIPHOSPHATE HYDROLASE"/>
    <property type="match status" value="1"/>
</dbReference>
<feature type="non-terminal residue" evidence="23">
    <location>
        <position position="158"/>
    </location>
</feature>
<evidence type="ECO:0000256" key="13">
    <source>
        <dbReference type="ARBA" id="ARBA00029673"/>
    </source>
</evidence>
<dbReference type="GO" id="GO:0008413">
    <property type="term" value="F:8-oxo-7,8-dihydroguanosine triphosphate pyrophosphatase activity"/>
    <property type="evidence" value="ECO:0007669"/>
    <property type="project" value="InterPro"/>
</dbReference>
<dbReference type="GO" id="GO:0046872">
    <property type="term" value="F:metal ion binding"/>
    <property type="evidence" value="ECO:0007669"/>
    <property type="project" value="UniProtKB-KW"/>
</dbReference>
<evidence type="ECO:0000256" key="15">
    <source>
        <dbReference type="ARBA" id="ARBA00030682"/>
    </source>
</evidence>
<feature type="domain" description="Nudix hydrolase" evidence="22">
    <location>
        <begin position="1"/>
        <end position="137"/>
    </location>
</feature>
<evidence type="ECO:0000256" key="10">
    <source>
        <dbReference type="ARBA" id="ARBA00024596"/>
    </source>
</evidence>
<evidence type="ECO:0000256" key="11">
    <source>
        <dbReference type="ARBA" id="ARBA00026103"/>
    </source>
</evidence>
<dbReference type="SUPFAM" id="SSF55811">
    <property type="entry name" value="Nudix"/>
    <property type="match status" value="1"/>
</dbReference>
<dbReference type="EC" id="3.6.1.56" evidence="11"/>
<comment type="subunit">
    <text evidence="3">Monomer.</text>
</comment>
<dbReference type="PROSITE" id="PS51462">
    <property type="entry name" value="NUDIX"/>
    <property type="match status" value="1"/>
</dbReference>
<dbReference type="InterPro" id="IPR015797">
    <property type="entry name" value="NUDIX_hydrolase-like_dom_sf"/>
</dbReference>
<evidence type="ECO:0000256" key="9">
    <source>
        <dbReference type="ARBA" id="ARBA00024486"/>
    </source>
</evidence>
<dbReference type="Gene3D" id="3.90.79.10">
    <property type="entry name" value="Nucleoside Triphosphate Pyrophosphohydrolase"/>
    <property type="match status" value="1"/>
</dbReference>
<evidence type="ECO:0000256" key="18">
    <source>
        <dbReference type="ARBA" id="ARBA00048002"/>
    </source>
</evidence>
<evidence type="ECO:0000256" key="17">
    <source>
        <dbReference type="ARBA" id="ARBA00032071"/>
    </source>
</evidence>